<evidence type="ECO:0000259" key="6">
    <source>
        <dbReference type="Pfam" id="PF16656"/>
    </source>
</evidence>
<dbReference type="CDD" id="cd00839">
    <property type="entry name" value="MPP_PAPs"/>
    <property type="match status" value="1"/>
</dbReference>
<comment type="similarity">
    <text evidence="3">Belongs to the metallophosphoesterase superfamily. Purple acid phosphatase family.</text>
</comment>
<feature type="domain" description="Purple acid phosphatase N-terminal" evidence="6">
    <location>
        <begin position="102"/>
        <end position="200"/>
    </location>
</feature>
<evidence type="ECO:0000259" key="5">
    <source>
        <dbReference type="Pfam" id="PF14008"/>
    </source>
</evidence>
<proteinExistence type="inferred from homology"/>
<organism evidence="7 8">
    <name type="scientific">Phytophthora sojae (strain P6497)</name>
    <name type="common">Soybean stem and root rot agent</name>
    <name type="synonym">Phytophthora megasperma f. sp. glycines</name>
    <dbReference type="NCBI Taxonomy" id="1094619"/>
    <lineage>
        <taxon>Eukaryota</taxon>
        <taxon>Sar</taxon>
        <taxon>Stramenopiles</taxon>
        <taxon>Oomycota</taxon>
        <taxon>Peronosporomycetes</taxon>
        <taxon>Peronosporales</taxon>
        <taxon>Peronosporaceae</taxon>
        <taxon>Phytophthora</taxon>
    </lineage>
</organism>
<sequence length="562" mass="62241">MRLHTAYKFALVASAMCVATSAKSAGFKALIKNFFSDDDATGSTDSAQQAKQTNTDDRTCVYEWSSLSCMPEEKCSLQYQFGDVTPSQACRVSNTGDHTLVPQQFHLAFAGEEAGTGMAISWTTFALEKSPAVWIGTSKAKVTLVKDAKIETKTYYKDEDYELYNYHAVVSGLEPNTEYFYKVGGSAKTMHQSEVSSFKTARASGDESPFVVAVYGDMGTEANSVAANKYVNDLVGKVDFIYHLGDISYADNDFLTAKTAFGFFYEEIFNKFMNSLTNVMRHMAYMVVVGNHEAECHSPTCLLSDSKKDQLGNYTAFNARFRMPSPESGGTLNMWYSYEYGSVHFTTISSETDFPNAPSNAYYTKRTYGNFGNQLAWLEADLKAAHANRANVPWIVVGMHRPLYTLRSCDANGVPNDEYESLKVQKAFEKLFIKYKVDLVYQGHVHAYERHYPTANSKAIMHGVSKDGKTYTNPKAPVHVIAGIAGNSEGLYQFKNPPSPKWLAIMDNKHYGITTLSVTPTNLTITMIEASTGTVHDEFSIIKKAATGSPKQATTQSQTQKV</sequence>
<evidence type="ECO:0000256" key="3">
    <source>
        <dbReference type="RuleBase" id="RU361203"/>
    </source>
</evidence>
<dbReference type="AlphaFoldDB" id="G4ZZW7"/>
<dbReference type="PANTHER" id="PTHR45867">
    <property type="entry name" value="PURPLE ACID PHOSPHATASE"/>
    <property type="match status" value="1"/>
</dbReference>
<dbReference type="GeneID" id="20660083"/>
<dbReference type="Proteomes" id="UP000002640">
    <property type="component" value="Unassembled WGS sequence"/>
</dbReference>
<dbReference type="InterPro" id="IPR015914">
    <property type="entry name" value="PAPs_N"/>
</dbReference>
<dbReference type="Gene3D" id="3.60.21.10">
    <property type="match status" value="1"/>
</dbReference>
<feature type="domain" description="Calcineurin-like phosphoesterase" evidence="4">
    <location>
        <begin position="212"/>
        <end position="448"/>
    </location>
</feature>
<dbReference type="Pfam" id="PF00149">
    <property type="entry name" value="Metallophos"/>
    <property type="match status" value="1"/>
</dbReference>
<dbReference type="Gene3D" id="2.60.40.380">
    <property type="entry name" value="Purple acid phosphatase-like, N-terminal"/>
    <property type="match status" value="1"/>
</dbReference>
<dbReference type="SMR" id="G4ZZW7"/>
<evidence type="ECO:0000313" key="7">
    <source>
        <dbReference type="EMBL" id="EGZ11264.1"/>
    </source>
</evidence>
<keyword evidence="2" id="KW-0325">Glycoprotein</keyword>
<feature type="chain" id="PRO_5005132289" description="Purple acid phosphatase" evidence="3">
    <location>
        <begin position="23"/>
        <end position="562"/>
    </location>
</feature>
<dbReference type="Pfam" id="PF16656">
    <property type="entry name" value="Pur_ac_phosph_N"/>
    <property type="match status" value="1"/>
</dbReference>
<dbReference type="GO" id="GO:0003993">
    <property type="term" value="F:acid phosphatase activity"/>
    <property type="evidence" value="ECO:0007669"/>
    <property type="project" value="UniProtKB-EC"/>
</dbReference>
<gene>
    <name evidence="7" type="ORF">PHYSODRAFT_518621</name>
</gene>
<keyword evidence="1 3" id="KW-0732">Signal</keyword>
<reference evidence="7 8" key="1">
    <citation type="journal article" date="2006" name="Science">
        <title>Phytophthora genome sequences uncover evolutionary origins and mechanisms of pathogenesis.</title>
        <authorList>
            <person name="Tyler B.M."/>
            <person name="Tripathy S."/>
            <person name="Zhang X."/>
            <person name="Dehal P."/>
            <person name="Jiang R.H."/>
            <person name="Aerts A."/>
            <person name="Arredondo F.D."/>
            <person name="Baxter L."/>
            <person name="Bensasson D."/>
            <person name="Beynon J.L."/>
            <person name="Chapman J."/>
            <person name="Damasceno C.M."/>
            <person name="Dorrance A.E."/>
            <person name="Dou D."/>
            <person name="Dickerman A.W."/>
            <person name="Dubchak I.L."/>
            <person name="Garbelotto M."/>
            <person name="Gijzen M."/>
            <person name="Gordon S.G."/>
            <person name="Govers F."/>
            <person name="Grunwald N.J."/>
            <person name="Huang W."/>
            <person name="Ivors K.L."/>
            <person name="Jones R.W."/>
            <person name="Kamoun S."/>
            <person name="Krampis K."/>
            <person name="Lamour K.H."/>
            <person name="Lee M.K."/>
            <person name="McDonald W.H."/>
            <person name="Medina M."/>
            <person name="Meijer H.J."/>
            <person name="Nordberg E.K."/>
            <person name="Maclean D.J."/>
            <person name="Ospina-Giraldo M.D."/>
            <person name="Morris P.F."/>
            <person name="Phuntumart V."/>
            <person name="Putnam N.H."/>
            <person name="Rash S."/>
            <person name="Rose J.K."/>
            <person name="Sakihama Y."/>
            <person name="Salamov A.A."/>
            <person name="Savidor A."/>
            <person name="Scheuring C.F."/>
            <person name="Smith B.M."/>
            <person name="Sobral B.W."/>
            <person name="Terry A."/>
            <person name="Torto-Alalibo T.A."/>
            <person name="Win J."/>
            <person name="Xu Z."/>
            <person name="Zhang H."/>
            <person name="Grigoriev I.V."/>
            <person name="Rokhsar D.S."/>
            <person name="Boore J.L."/>
        </authorList>
    </citation>
    <scope>NUCLEOTIDE SEQUENCE [LARGE SCALE GENOMIC DNA]</scope>
    <source>
        <strain evidence="7 8">P6497</strain>
    </source>
</reference>
<protein>
    <recommendedName>
        <fullName evidence="3">Purple acid phosphatase</fullName>
        <ecNumber evidence="3">3.1.3.2</ecNumber>
    </recommendedName>
</protein>
<dbReference type="GO" id="GO:0046872">
    <property type="term" value="F:metal ion binding"/>
    <property type="evidence" value="ECO:0007669"/>
    <property type="project" value="InterPro"/>
</dbReference>
<feature type="signal peptide" evidence="3">
    <location>
        <begin position="1"/>
        <end position="22"/>
    </location>
</feature>
<evidence type="ECO:0000256" key="1">
    <source>
        <dbReference type="ARBA" id="ARBA00022729"/>
    </source>
</evidence>
<dbReference type="PANTHER" id="PTHR45867:SF3">
    <property type="entry name" value="ACID PHOSPHATASE TYPE 7"/>
    <property type="match status" value="1"/>
</dbReference>
<comment type="catalytic activity">
    <reaction evidence="3">
        <text>a phosphate monoester + H2O = an alcohol + phosphate</text>
        <dbReference type="Rhea" id="RHEA:15017"/>
        <dbReference type="ChEBI" id="CHEBI:15377"/>
        <dbReference type="ChEBI" id="CHEBI:30879"/>
        <dbReference type="ChEBI" id="CHEBI:43474"/>
        <dbReference type="ChEBI" id="CHEBI:67140"/>
        <dbReference type="EC" id="3.1.3.2"/>
    </reaction>
</comment>
<dbReference type="InterPro" id="IPR025733">
    <property type="entry name" value="PAPs_C"/>
</dbReference>
<dbReference type="EC" id="3.1.3.2" evidence="3"/>
<evidence type="ECO:0000256" key="2">
    <source>
        <dbReference type="ARBA" id="ARBA00023180"/>
    </source>
</evidence>
<keyword evidence="3" id="KW-0378">Hydrolase</keyword>
<dbReference type="SUPFAM" id="SSF49363">
    <property type="entry name" value="Purple acid phosphatase, N-terminal domain"/>
    <property type="match status" value="1"/>
</dbReference>
<dbReference type="SUPFAM" id="SSF56300">
    <property type="entry name" value="Metallo-dependent phosphatases"/>
    <property type="match status" value="1"/>
</dbReference>
<dbReference type="InterPro" id="IPR041792">
    <property type="entry name" value="MPP_PAP"/>
</dbReference>
<dbReference type="KEGG" id="psoj:PHYSODRAFT_518621"/>
<dbReference type="RefSeq" id="XP_009534009.1">
    <property type="nucleotide sequence ID" value="XM_009535714.1"/>
</dbReference>
<dbReference type="InterPro" id="IPR008963">
    <property type="entry name" value="Purple_acid_Pase-like_N"/>
</dbReference>
<evidence type="ECO:0000259" key="4">
    <source>
        <dbReference type="Pfam" id="PF00149"/>
    </source>
</evidence>
<dbReference type="InParanoid" id="G4ZZW7"/>
<dbReference type="InterPro" id="IPR029052">
    <property type="entry name" value="Metallo-depent_PP-like"/>
</dbReference>
<accession>G4ZZW7</accession>
<dbReference type="Pfam" id="PF14008">
    <property type="entry name" value="Metallophos_C"/>
    <property type="match status" value="1"/>
</dbReference>
<name>G4ZZW7_PHYSP</name>
<dbReference type="EMBL" id="JH159158">
    <property type="protein sequence ID" value="EGZ11264.1"/>
    <property type="molecule type" value="Genomic_DNA"/>
</dbReference>
<dbReference type="OMA" id="THIVNGM"/>
<keyword evidence="8" id="KW-1185">Reference proteome</keyword>
<evidence type="ECO:0000313" key="8">
    <source>
        <dbReference type="Proteomes" id="UP000002640"/>
    </source>
</evidence>
<feature type="domain" description="Purple acid phosphatase C-terminal" evidence="5">
    <location>
        <begin position="476"/>
        <end position="538"/>
    </location>
</feature>
<dbReference type="InterPro" id="IPR004843">
    <property type="entry name" value="Calcineurin-like_PHP"/>
</dbReference>